<evidence type="ECO:0008006" key="5">
    <source>
        <dbReference type="Google" id="ProtNLM"/>
    </source>
</evidence>
<name>A0A3E1KQS2_9XANT</name>
<organism evidence="3 4">
    <name type="scientific">Xanthomonas nasturtii</name>
    <dbReference type="NCBI Taxonomy" id="1843581"/>
    <lineage>
        <taxon>Bacteria</taxon>
        <taxon>Pseudomonadati</taxon>
        <taxon>Pseudomonadota</taxon>
        <taxon>Gammaproteobacteria</taxon>
        <taxon>Lysobacterales</taxon>
        <taxon>Lysobacteraceae</taxon>
        <taxon>Xanthomonas</taxon>
    </lineage>
</organism>
<sequence>MASASIRKTSAAPHSKSDAVTPRRESGLPAFLVAVVALSLLSQPLLLQSVGTAAPTLAPGAGLPATGLLAWAVDLTLHSWNLPFQVWPFLAVAANALFLSLLWRDLAGVLGRGWASALTLLVGCNPLFLLPIAAGGSQAVGLLAFYGLCRTLRRLQAPVEAFTYLRIAGWLCVLLCLDLQTLALSTMVAPWLLLVMPPQMLRKAPGSFYLVCYLPFAFLVGMWAYVNLTVFNAPWPTLSSIAQVSSPLPLPLAAHAEGWLPAVRWGVAAVVCFPILALVARARSGALTRGVVASAGTVICAAALSFAFGWAGFDALLLLWVPAALLLRALHADQRSQAAGLLLLGLIGAVWAQPQGWGSWMRAAPADEQALLQGEAVVMTAPVSLPVNAALAPAAQDAGVAQPAVTDGVAVTPAATVAAISADRANPVTATVAQPDDNNASLRAAACAQHAALPNSAVSAEVSTACSSAF</sequence>
<evidence type="ECO:0000313" key="4">
    <source>
        <dbReference type="Proteomes" id="UP000259570"/>
    </source>
</evidence>
<accession>A0A3E1KQS2</accession>
<protein>
    <recommendedName>
        <fullName evidence="5">Glycosyltransferase RgtA/B/C/D-like domain-containing protein</fullName>
    </recommendedName>
</protein>
<dbReference type="EMBL" id="QUZM01000004">
    <property type="protein sequence ID" value="RFF41835.1"/>
    <property type="molecule type" value="Genomic_DNA"/>
</dbReference>
<feature type="transmembrane region" description="Helical" evidence="2">
    <location>
        <begin position="115"/>
        <end position="148"/>
    </location>
</feature>
<comment type="caution">
    <text evidence="3">The sequence shown here is derived from an EMBL/GenBank/DDBJ whole genome shotgun (WGS) entry which is preliminary data.</text>
</comment>
<evidence type="ECO:0000313" key="3">
    <source>
        <dbReference type="EMBL" id="RFF41835.1"/>
    </source>
</evidence>
<feature type="transmembrane region" description="Helical" evidence="2">
    <location>
        <begin position="292"/>
        <end position="323"/>
    </location>
</feature>
<keyword evidence="2" id="KW-0472">Membrane</keyword>
<feature type="region of interest" description="Disordered" evidence="1">
    <location>
        <begin position="1"/>
        <end position="22"/>
    </location>
</feature>
<dbReference type="AlphaFoldDB" id="A0A3E1KQS2"/>
<dbReference type="OrthoDB" id="5287974at2"/>
<dbReference type="Proteomes" id="UP000259570">
    <property type="component" value="Unassembled WGS sequence"/>
</dbReference>
<proteinExistence type="predicted"/>
<reference evidence="3 4" key="1">
    <citation type="submission" date="2018-08" db="EMBL/GenBank/DDBJ databases">
        <title>Genome sequencing of X. nasturtii WHRI 8984.</title>
        <authorList>
            <person name="Studholme D.J."/>
            <person name="Mchugh J."/>
            <person name="Vicente J."/>
        </authorList>
    </citation>
    <scope>NUCLEOTIDE SEQUENCE [LARGE SCALE GENOMIC DNA]</scope>
    <source>
        <strain evidence="3 4">WHRI 8984</strain>
    </source>
</reference>
<gene>
    <name evidence="3" type="ORF">DZD52_03015</name>
</gene>
<evidence type="ECO:0000256" key="1">
    <source>
        <dbReference type="SAM" id="MobiDB-lite"/>
    </source>
</evidence>
<feature type="transmembrane region" description="Helical" evidence="2">
    <location>
        <begin position="84"/>
        <end position="103"/>
    </location>
</feature>
<keyword evidence="2" id="KW-1133">Transmembrane helix</keyword>
<keyword evidence="2" id="KW-0812">Transmembrane</keyword>
<feature type="transmembrane region" description="Helical" evidence="2">
    <location>
        <begin position="168"/>
        <end position="195"/>
    </location>
</feature>
<feature type="transmembrane region" description="Helical" evidence="2">
    <location>
        <begin position="207"/>
        <end position="226"/>
    </location>
</feature>
<evidence type="ECO:0000256" key="2">
    <source>
        <dbReference type="SAM" id="Phobius"/>
    </source>
</evidence>
<dbReference type="STRING" id="1843581.A7D16_01100"/>